<reference evidence="2 3" key="1">
    <citation type="submission" date="2019-02" db="EMBL/GenBank/DDBJ databases">
        <title>Halieaceae_genomes.</title>
        <authorList>
            <person name="Li S.-H."/>
        </authorList>
    </citation>
    <scope>NUCLEOTIDE SEQUENCE [LARGE SCALE GENOMIC DNA]</scope>
    <source>
        <strain evidence="2 3">JH123</strain>
    </source>
</reference>
<dbReference type="InterPro" id="IPR022028">
    <property type="entry name" value="DUF3604"/>
</dbReference>
<dbReference type="RefSeq" id="WP_279241142.1">
    <property type="nucleotide sequence ID" value="NZ_CP036501.1"/>
</dbReference>
<protein>
    <submittedName>
        <fullName evidence="2">DUF3604 domain-containing protein</fullName>
    </submittedName>
</protein>
<dbReference type="EMBL" id="CP036501">
    <property type="protein sequence ID" value="UZP74682.1"/>
    <property type="molecule type" value="Genomic_DNA"/>
</dbReference>
<accession>A0ABY6Q5Z8</accession>
<keyword evidence="1" id="KW-0732">Signal</keyword>
<organism evidence="2 3">
    <name type="scientific">Candidatus Paraluminiphilus aquimaris</name>
    <dbReference type="NCBI Taxonomy" id="2518994"/>
    <lineage>
        <taxon>Bacteria</taxon>
        <taxon>Pseudomonadati</taxon>
        <taxon>Pseudomonadota</taxon>
        <taxon>Gammaproteobacteria</taxon>
        <taxon>Cellvibrionales</taxon>
        <taxon>Halieaceae</taxon>
        <taxon>Candidatus Paraluminiphilus</taxon>
    </lineage>
</organism>
<sequence length="621" mass="69086">MNKKPLLILLAAMLTTSVQANEKQIYWGDTHLHTNRSFDAFTNRNFSVGPDEAYRFARGLPVEHPGHKARVQLETPLDFLVVSDHAEFLGAVRHVYNEGLPTNGLGWVQKIKLWYSQYLIRDAIKTGNGREFFYSQLPDPYDTPQEAVAEWEKNIGTSVFPKMPVIEDKAWSDIADAAEANNRPGEFSAILGWEYSLIPGGANLHRVVMTDLDGESVKVFQPFGSDDSMYPEDLWAWLDETSQETGGNFIAIPHNSNISKGAMFDTITMRNEPVGPAYAQIRKRWEPIVEITQYKGDSETHPSLSPEDPFADFEDYPFYIQKGWTQYKPEKGDFIRSALLRGMQLEQEIGINPYQFGVIGSTDAHTGLAAAEENNFHGKFATDSTPEMKLYKWSDNANSSFGWAMGAQGLAAVWAEENTREGILAAMKRRETYATTGSRIGLRFYGGFGIDESLLQATKLSADGVNLVPMGGELNAVDARPPTFIVHAMADPKSGALDRIQIVKGWINPQGEALEKVFDVAWSSDDRLNPDGSLSPVPNTVNLETGAWSNAAGAASLSTAWQDPEFDPAIQAFYYVRVLEVPTPRHSLLDKIALGGEVDTRRPDVIQERAYSSAIWYQPAR</sequence>
<proteinExistence type="predicted"/>
<dbReference type="Proteomes" id="UP001317963">
    <property type="component" value="Chromosome"/>
</dbReference>
<keyword evidence="3" id="KW-1185">Reference proteome</keyword>
<evidence type="ECO:0000313" key="3">
    <source>
        <dbReference type="Proteomes" id="UP001317963"/>
    </source>
</evidence>
<evidence type="ECO:0000313" key="2">
    <source>
        <dbReference type="EMBL" id="UZP74682.1"/>
    </source>
</evidence>
<name>A0ABY6Q5Z8_9GAMM</name>
<gene>
    <name evidence="2" type="ORF">E0F26_07995</name>
</gene>
<dbReference type="Pfam" id="PF12228">
    <property type="entry name" value="DUF3604"/>
    <property type="match status" value="1"/>
</dbReference>
<feature type="chain" id="PRO_5045622514" evidence="1">
    <location>
        <begin position="21"/>
        <end position="621"/>
    </location>
</feature>
<feature type="signal peptide" evidence="1">
    <location>
        <begin position="1"/>
        <end position="20"/>
    </location>
</feature>
<evidence type="ECO:0000256" key="1">
    <source>
        <dbReference type="SAM" id="SignalP"/>
    </source>
</evidence>